<dbReference type="EMBL" id="MU004192">
    <property type="protein sequence ID" value="KAF2493197.1"/>
    <property type="molecule type" value="Genomic_DNA"/>
</dbReference>
<feature type="region of interest" description="Disordered" evidence="1">
    <location>
        <begin position="1"/>
        <end position="26"/>
    </location>
</feature>
<dbReference type="PANTHER" id="PTHR38645:SF1">
    <property type="entry name" value="YALI0F12243P"/>
    <property type="match status" value="1"/>
</dbReference>
<feature type="compositionally biased region" description="Basic residues" evidence="1">
    <location>
        <begin position="202"/>
        <end position="215"/>
    </location>
</feature>
<feature type="region of interest" description="Disordered" evidence="1">
    <location>
        <begin position="202"/>
        <end position="259"/>
    </location>
</feature>
<gene>
    <name evidence="2" type="ORF">BU16DRAFT_573617</name>
</gene>
<dbReference type="OrthoDB" id="21418at2759"/>
<evidence type="ECO:0000256" key="1">
    <source>
        <dbReference type="SAM" id="MobiDB-lite"/>
    </source>
</evidence>
<name>A0A6A6QQS5_9PEZI</name>
<evidence type="ECO:0000313" key="3">
    <source>
        <dbReference type="Proteomes" id="UP000799750"/>
    </source>
</evidence>
<organism evidence="2 3">
    <name type="scientific">Lophium mytilinum</name>
    <dbReference type="NCBI Taxonomy" id="390894"/>
    <lineage>
        <taxon>Eukaryota</taxon>
        <taxon>Fungi</taxon>
        <taxon>Dikarya</taxon>
        <taxon>Ascomycota</taxon>
        <taxon>Pezizomycotina</taxon>
        <taxon>Dothideomycetes</taxon>
        <taxon>Pleosporomycetidae</taxon>
        <taxon>Mytilinidiales</taxon>
        <taxon>Mytilinidiaceae</taxon>
        <taxon>Lophium</taxon>
    </lineage>
</organism>
<reference evidence="2" key="1">
    <citation type="journal article" date="2020" name="Stud. Mycol.">
        <title>101 Dothideomycetes genomes: a test case for predicting lifestyles and emergence of pathogens.</title>
        <authorList>
            <person name="Haridas S."/>
            <person name="Albert R."/>
            <person name="Binder M."/>
            <person name="Bloem J."/>
            <person name="Labutti K."/>
            <person name="Salamov A."/>
            <person name="Andreopoulos B."/>
            <person name="Baker S."/>
            <person name="Barry K."/>
            <person name="Bills G."/>
            <person name="Bluhm B."/>
            <person name="Cannon C."/>
            <person name="Castanera R."/>
            <person name="Culley D."/>
            <person name="Daum C."/>
            <person name="Ezra D."/>
            <person name="Gonzalez J."/>
            <person name="Henrissat B."/>
            <person name="Kuo A."/>
            <person name="Liang C."/>
            <person name="Lipzen A."/>
            <person name="Lutzoni F."/>
            <person name="Magnuson J."/>
            <person name="Mondo S."/>
            <person name="Nolan M."/>
            <person name="Ohm R."/>
            <person name="Pangilinan J."/>
            <person name="Park H.-J."/>
            <person name="Ramirez L."/>
            <person name="Alfaro M."/>
            <person name="Sun H."/>
            <person name="Tritt A."/>
            <person name="Yoshinaga Y."/>
            <person name="Zwiers L.-H."/>
            <person name="Turgeon B."/>
            <person name="Goodwin S."/>
            <person name="Spatafora J."/>
            <person name="Crous P."/>
            <person name="Grigoriev I."/>
        </authorList>
    </citation>
    <scope>NUCLEOTIDE SEQUENCE</scope>
    <source>
        <strain evidence="2">CBS 269.34</strain>
    </source>
</reference>
<accession>A0A6A6QQS5</accession>
<dbReference type="PANTHER" id="PTHR38645">
    <property type="entry name" value="CHROMOSOME 9, WHOLE GENOME SHOTGUN SEQUENCE"/>
    <property type="match status" value="1"/>
</dbReference>
<keyword evidence="3" id="KW-1185">Reference proteome</keyword>
<proteinExistence type="predicted"/>
<protein>
    <submittedName>
        <fullName evidence="2">Uncharacterized protein</fullName>
    </submittedName>
</protein>
<dbReference type="AlphaFoldDB" id="A0A6A6QQS5"/>
<dbReference type="Proteomes" id="UP000799750">
    <property type="component" value="Unassembled WGS sequence"/>
</dbReference>
<evidence type="ECO:0000313" key="2">
    <source>
        <dbReference type="EMBL" id="KAF2493197.1"/>
    </source>
</evidence>
<sequence>MDSMRSLNTSLPSASRPNPPPQPDLHQAFRSAALSVTNLYKTAAADQTRAHGEGYREALEDLIGFLDSKNLGLGDGEGWRVRQWATERLDGEPTTMQSTSDSDEESAEEKRARSSSPIMERKQSPEIQSSSPSYRPEQDARPESAPPMPPHASTPQTVTDITPPRGDFTFTTQHAYPANVESEMEASPPTTMPPMRVELHPRRTSNRHHSTRHNTRSNNTNLGNGAGFKRRLPFNEYFDLSGPWNGKDGLGGSKRGRFS</sequence>
<feature type="region of interest" description="Disordered" evidence="1">
    <location>
        <begin position="84"/>
        <end position="171"/>
    </location>
</feature>